<dbReference type="GO" id="GO:0003735">
    <property type="term" value="F:structural constituent of ribosome"/>
    <property type="evidence" value="ECO:0007669"/>
    <property type="project" value="InterPro"/>
</dbReference>
<dbReference type="InterPro" id="IPR005484">
    <property type="entry name" value="Ribosomal_uL18_bac/plant/anim"/>
</dbReference>
<evidence type="ECO:0000313" key="10">
    <source>
        <dbReference type="Proteomes" id="UP000231371"/>
    </source>
</evidence>
<evidence type="ECO:0000256" key="3">
    <source>
        <dbReference type="ARBA" id="ARBA00022884"/>
    </source>
</evidence>
<name>A0A2H0KHB2_9BACT</name>
<dbReference type="PANTHER" id="PTHR12899">
    <property type="entry name" value="39S RIBOSOMAL PROTEIN L18, MITOCHONDRIAL"/>
    <property type="match status" value="1"/>
</dbReference>
<dbReference type="Pfam" id="PF00861">
    <property type="entry name" value="Ribosomal_L18p"/>
    <property type="match status" value="1"/>
</dbReference>
<evidence type="ECO:0000256" key="6">
    <source>
        <dbReference type="ARBA" id="ARBA00035197"/>
    </source>
</evidence>
<comment type="function">
    <text evidence="7">This is one of the proteins that bind and probably mediate the attachment of the 5S RNA into the large ribosomal subunit, where it forms part of the central protuberance.</text>
</comment>
<dbReference type="AlphaFoldDB" id="A0A2H0KHB2"/>
<protein>
    <recommendedName>
        <fullName evidence="6 7">Large ribosomal subunit protein uL18</fullName>
    </recommendedName>
</protein>
<proteinExistence type="inferred from homology"/>
<comment type="subunit">
    <text evidence="7">Part of the 50S ribosomal subunit; part of the 5S rRNA/L5/L18/L25 subcomplex. Contacts the 5S and 23S rRNAs.</text>
</comment>
<dbReference type="GO" id="GO:0008097">
    <property type="term" value="F:5S rRNA binding"/>
    <property type="evidence" value="ECO:0007669"/>
    <property type="project" value="TreeGrafter"/>
</dbReference>
<dbReference type="Gene3D" id="3.30.420.100">
    <property type="match status" value="1"/>
</dbReference>
<keyword evidence="3 7" id="KW-0694">RNA-binding</keyword>
<dbReference type="PANTHER" id="PTHR12899:SF3">
    <property type="entry name" value="LARGE RIBOSOMAL SUBUNIT PROTEIN UL18M"/>
    <property type="match status" value="1"/>
</dbReference>
<feature type="region of interest" description="Disordered" evidence="8">
    <location>
        <begin position="1"/>
        <end position="20"/>
    </location>
</feature>
<evidence type="ECO:0000256" key="7">
    <source>
        <dbReference type="HAMAP-Rule" id="MF_01337"/>
    </source>
</evidence>
<evidence type="ECO:0000256" key="8">
    <source>
        <dbReference type="SAM" id="MobiDB-lite"/>
    </source>
</evidence>
<dbReference type="InterPro" id="IPR057268">
    <property type="entry name" value="Ribosomal_L18"/>
</dbReference>
<evidence type="ECO:0000256" key="1">
    <source>
        <dbReference type="ARBA" id="ARBA00007116"/>
    </source>
</evidence>
<comment type="caution">
    <text evidence="9">The sequence shown here is derived from an EMBL/GenBank/DDBJ whole genome shotgun (WGS) entry which is preliminary data.</text>
</comment>
<dbReference type="Proteomes" id="UP000231371">
    <property type="component" value="Unassembled WGS sequence"/>
</dbReference>
<dbReference type="HAMAP" id="MF_01337_B">
    <property type="entry name" value="Ribosomal_uL18_B"/>
    <property type="match status" value="1"/>
</dbReference>
<organism evidence="9 10">
    <name type="scientific">Candidatus Shapirobacteria bacterium CG11_big_fil_rev_8_21_14_0_20_40_12</name>
    <dbReference type="NCBI Taxonomy" id="1974889"/>
    <lineage>
        <taxon>Bacteria</taxon>
        <taxon>Candidatus Shapironibacteriota</taxon>
    </lineage>
</organism>
<dbReference type="NCBIfam" id="TIGR00060">
    <property type="entry name" value="L18_bact"/>
    <property type="match status" value="1"/>
</dbReference>
<dbReference type="EMBL" id="PCVI01000063">
    <property type="protein sequence ID" value="PIQ69774.1"/>
    <property type="molecule type" value="Genomic_DNA"/>
</dbReference>
<gene>
    <name evidence="7" type="primary">rplR</name>
    <name evidence="9" type="ORF">COV89_04005</name>
</gene>
<dbReference type="CDD" id="cd00432">
    <property type="entry name" value="Ribosomal_L18_L5e"/>
    <property type="match status" value="1"/>
</dbReference>
<evidence type="ECO:0000256" key="2">
    <source>
        <dbReference type="ARBA" id="ARBA00022730"/>
    </source>
</evidence>
<sequence>MEDKFKKRSRRMARTKSRLPQTGNRLLVTRSCKYIFAQVIDIKTGKTLIGLSDRIFTAEKKEKMTKTENAKVFGEKFAKEAIGLKIKEVIFDRGGNLYHGRVKAFAEGAREGGLEF</sequence>
<evidence type="ECO:0000313" key="9">
    <source>
        <dbReference type="EMBL" id="PIQ69774.1"/>
    </source>
</evidence>
<keyword evidence="4 7" id="KW-0689">Ribosomal protein</keyword>
<keyword evidence="5 7" id="KW-0687">Ribonucleoprotein</keyword>
<reference evidence="9 10" key="1">
    <citation type="submission" date="2017-09" db="EMBL/GenBank/DDBJ databases">
        <title>Depth-based differentiation of microbial function through sediment-hosted aquifers and enrichment of novel symbionts in the deep terrestrial subsurface.</title>
        <authorList>
            <person name="Probst A.J."/>
            <person name="Ladd B."/>
            <person name="Jarett J.K."/>
            <person name="Geller-Mcgrath D.E."/>
            <person name="Sieber C.M."/>
            <person name="Emerson J.B."/>
            <person name="Anantharaman K."/>
            <person name="Thomas B.C."/>
            <person name="Malmstrom R."/>
            <person name="Stieglmeier M."/>
            <person name="Klingl A."/>
            <person name="Woyke T."/>
            <person name="Ryan C.M."/>
            <person name="Banfield J.F."/>
        </authorList>
    </citation>
    <scope>NUCLEOTIDE SEQUENCE [LARGE SCALE GENOMIC DNA]</scope>
    <source>
        <strain evidence="9">CG11_big_fil_rev_8_21_14_0_20_40_12</strain>
    </source>
</reference>
<feature type="compositionally biased region" description="Basic residues" evidence="8">
    <location>
        <begin position="1"/>
        <end position="17"/>
    </location>
</feature>
<dbReference type="GO" id="GO:0006412">
    <property type="term" value="P:translation"/>
    <property type="evidence" value="ECO:0007669"/>
    <property type="project" value="UniProtKB-UniRule"/>
</dbReference>
<keyword evidence="2 7" id="KW-0699">rRNA-binding</keyword>
<dbReference type="GO" id="GO:0022625">
    <property type="term" value="C:cytosolic large ribosomal subunit"/>
    <property type="evidence" value="ECO:0007669"/>
    <property type="project" value="TreeGrafter"/>
</dbReference>
<evidence type="ECO:0000256" key="4">
    <source>
        <dbReference type="ARBA" id="ARBA00022980"/>
    </source>
</evidence>
<evidence type="ECO:0000256" key="5">
    <source>
        <dbReference type="ARBA" id="ARBA00023274"/>
    </source>
</evidence>
<comment type="similarity">
    <text evidence="1 7">Belongs to the universal ribosomal protein uL18 family.</text>
</comment>
<dbReference type="SUPFAM" id="SSF53137">
    <property type="entry name" value="Translational machinery components"/>
    <property type="match status" value="1"/>
</dbReference>
<dbReference type="InterPro" id="IPR004389">
    <property type="entry name" value="Ribosomal_uL18_bac-type"/>
</dbReference>
<accession>A0A2H0KHB2</accession>